<dbReference type="PANTHER" id="PTHR47481">
    <property type="match status" value="1"/>
</dbReference>
<comment type="caution">
    <text evidence="1">The sequence shown here is derived from an EMBL/GenBank/DDBJ whole genome shotgun (WGS) entry which is preliminary data.</text>
</comment>
<dbReference type="PANTHER" id="PTHR47481:SF10">
    <property type="entry name" value="COPIA-LIKE POLYPROTEIN_RETROTRANSPOSON"/>
    <property type="match status" value="1"/>
</dbReference>
<organism evidence="1 2">
    <name type="scientific">Trifolium medium</name>
    <dbReference type="NCBI Taxonomy" id="97028"/>
    <lineage>
        <taxon>Eukaryota</taxon>
        <taxon>Viridiplantae</taxon>
        <taxon>Streptophyta</taxon>
        <taxon>Embryophyta</taxon>
        <taxon>Tracheophyta</taxon>
        <taxon>Spermatophyta</taxon>
        <taxon>Magnoliopsida</taxon>
        <taxon>eudicotyledons</taxon>
        <taxon>Gunneridae</taxon>
        <taxon>Pentapetalae</taxon>
        <taxon>rosids</taxon>
        <taxon>fabids</taxon>
        <taxon>Fabales</taxon>
        <taxon>Fabaceae</taxon>
        <taxon>Papilionoideae</taxon>
        <taxon>50 kb inversion clade</taxon>
        <taxon>NPAAA clade</taxon>
        <taxon>Hologalegina</taxon>
        <taxon>IRL clade</taxon>
        <taxon>Trifolieae</taxon>
        <taxon>Trifolium</taxon>
    </lineage>
</organism>
<name>A0A392MDZ8_9FABA</name>
<dbReference type="Proteomes" id="UP000265520">
    <property type="component" value="Unassembled WGS sequence"/>
</dbReference>
<dbReference type="EMBL" id="LXQA010007746">
    <property type="protein sequence ID" value="MCH84998.1"/>
    <property type="molecule type" value="Genomic_DNA"/>
</dbReference>
<accession>A0A392MDZ8</accession>
<evidence type="ECO:0000313" key="1">
    <source>
        <dbReference type="EMBL" id="MCH84998.1"/>
    </source>
</evidence>
<evidence type="ECO:0000313" key="2">
    <source>
        <dbReference type="Proteomes" id="UP000265520"/>
    </source>
</evidence>
<protein>
    <submittedName>
        <fullName evidence="1">Uncharacterized protein</fullName>
    </submittedName>
</protein>
<keyword evidence="2" id="KW-1185">Reference proteome</keyword>
<proteinExistence type="predicted"/>
<feature type="non-terminal residue" evidence="1">
    <location>
        <position position="206"/>
    </location>
</feature>
<gene>
    <name evidence="1" type="ORF">A2U01_0005837</name>
</gene>
<reference evidence="1 2" key="1">
    <citation type="journal article" date="2018" name="Front. Plant Sci.">
        <title>Red Clover (Trifolium pratense) and Zigzag Clover (T. medium) - A Picture of Genomic Similarities and Differences.</title>
        <authorList>
            <person name="Dluhosova J."/>
            <person name="Istvanek J."/>
            <person name="Nedelnik J."/>
            <person name="Repkova J."/>
        </authorList>
    </citation>
    <scope>NUCLEOTIDE SEQUENCE [LARGE SCALE GENOMIC DNA]</scope>
    <source>
        <strain evidence="2">cv. 10/8</strain>
        <tissue evidence="1">Leaf</tissue>
    </source>
</reference>
<feature type="non-terminal residue" evidence="1">
    <location>
        <position position="1"/>
    </location>
</feature>
<sequence>PPLSFFFTQAAAAPPLHRPLPCKRLPEPLGPSPLTTLLTPASPCRCICHRTGRTLPLITNNLCVFSVLNNTVPLIDMSSSAANASSTSAVISTYVSTVKSDFHPTLAVTNIKHGIPFVLELEKDHYDMWAELFEIHARAHKVIDHIISQPGKENPASTDADFEMWTILDSTVLQWIYSTISFDLLTTIMEKGSTVMAAWNRLANIF</sequence>
<dbReference type="AlphaFoldDB" id="A0A392MDZ8"/>